<dbReference type="RefSeq" id="WP_286135957.1">
    <property type="nucleotide sequence ID" value="NZ_BRPL01000002.1"/>
</dbReference>
<evidence type="ECO:0000313" key="9">
    <source>
        <dbReference type="EMBL" id="GLB46487.1"/>
    </source>
</evidence>
<gene>
    <name evidence="9" type="ORF">WR164_04660</name>
</gene>
<sequence>MDHQRKLTGVVMAITGALLWGIQGPVSQFLFQDAYFSPEWLMGIKMPIAGILILLFNKFVKRQPITQIWHHKSDLLILILYSIIGLAAVQYLYLVTVKFSDAGVATILQSLGTVIIVILSAIIYHHLPNKGEIVAVIMALIGTWLLVTKGDLNHLSISGTALILGLLLAFAGAAQTMLPVQILKHFNSLVIVGWAMVIGGIIFMLIHPIWHNFPHFTVGTFLGVAFIVLFGTMMSFLCFIQSLNYVSPTVAGLLDTFEPLAATLGSIIFLGTSFNVYEIVGGVFVISTVFILAVSNSK</sequence>
<dbReference type="InterPro" id="IPR050638">
    <property type="entry name" value="AA-Vitamin_Transporters"/>
</dbReference>
<dbReference type="PANTHER" id="PTHR32322">
    <property type="entry name" value="INNER MEMBRANE TRANSPORTER"/>
    <property type="match status" value="1"/>
</dbReference>
<dbReference type="InterPro" id="IPR000620">
    <property type="entry name" value="EamA_dom"/>
</dbReference>
<comment type="similarity">
    <text evidence="2">Belongs to the EamA transporter family.</text>
</comment>
<evidence type="ECO:0000256" key="2">
    <source>
        <dbReference type="ARBA" id="ARBA00007362"/>
    </source>
</evidence>
<feature type="transmembrane region" description="Helical" evidence="7">
    <location>
        <begin position="252"/>
        <end position="270"/>
    </location>
</feature>
<dbReference type="PANTHER" id="PTHR32322:SF18">
    <property type="entry name" value="S-ADENOSYLMETHIONINE_S-ADENOSYLHOMOCYSTEINE TRANSPORTER"/>
    <property type="match status" value="1"/>
</dbReference>
<comment type="caution">
    <text evidence="9">The sequence shown here is derived from an EMBL/GenBank/DDBJ whole genome shotgun (WGS) entry which is preliminary data.</text>
</comment>
<feature type="transmembrane region" description="Helical" evidence="7">
    <location>
        <begin position="7"/>
        <end position="23"/>
    </location>
</feature>
<name>A0A9W6B018_9LACO</name>
<feature type="domain" description="EamA" evidence="8">
    <location>
        <begin position="8"/>
        <end position="147"/>
    </location>
</feature>
<feature type="transmembrane region" description="Helical" evidence="7">
    <location>
        <begin position="75"/>
        <end position="96"/>
    </location>
</feature>
<feature type="transmembrane region" description="Helical" evidence="7">
    <location>
        <begin position="186"/>
        <end position="210"/>
    </location>
</feature>
<keyword evidence="6 7" id="KW-0472">Membrane</keyword>
<keyword evidence="3" id="KW-1003">Cell membrane</keyword>
<dbReference type="SUPFAM" id="SSF103481">
    <property type="entry name" value="Multidrug resistance efflux transporter EmrE"/>
    <property type="match status" value="2"/>
</dbReference>
<evidence type="ECO:0000256" key="3">
    <source>
        <dbReference type="ARBA" id="ARBA00022475"/>
    </source>
</evidence>
<keyword evidence="10" id="KW-1185">Reference proteome</keyword>
<organism evidence="9 10">
    <name type="scientific">Philodulcilactobacillus myokoensis</name>
    <dbReference type="NCBI Taxonomy" id="2929573"/>
    <lineage>
        <taxon>Bacteria</taxon>
        <taxon>Bacillati</taxon>
        <taxon>Bacillota</taxon>
        <taxon>Bacilli</taxon>
        <taxon>Lactobacillales</taxon>
        <taxon>Lactobacillaceae</taxon>
        <taxon>Philodulcilactobacillus</taxon>
    </lineage>
</organism>
<dbReference type="InterPro" id="IPR037185">
    <property type="entry name" value="EmrE-like"/>
</dbReference>
<protein>
    <submittedName>
        <fullName evidence="9">Membrane protein</fullName>
    </submittedName>
</protein>
<keyword evidence="4 7" id="KW-0812">Transmembrane</keyword>
<feature type="transmembrane region" description="Helical" evidence="7">
    <location>
        <begin position="276"/>
        <end position="294"/>
    </location>
</feature>
<evidence type="ECO:0000256" key="1">
    <source>
        <dbReference type="ARBA" id="ARBA00004651"/>
    </source>
</evidence>
<reference evidence="9" key="2">
    <citation type="journal article" date="2023" name="PLoS ONE">
        <title>Philodulcilactobacillus myokoensis gen. nov., sp. nov., a fructophilic, acidophilic, and agar-phobic lactic acid bacterium isolated from fermented vegetable extracts.</title>
        <authorList>
            <person name="Kouya T."/>
            <person name="Ishiyama Y."/>
            <person name="Ohashi S."/>
            <person name="Kumakubo R."/>
            <person name="Yamazaki T."/>
            <person name="Otaki T."/>
        </authorList>
    </citation>
    <scope>NUCLEOTIDE SEQUENCE</scope>
    <source>
        <strain evidence="9">WR16-4</strain>
    </source>
</reference>
<feature type="transmembrane region" description="Helical" evidence="7">
    <location>
        <begin position="35"/>
        <end position="55"/>
    </location>
</feature>
<feature type="transmembrane region" description="Helical" evidence="7">
    <location>
        <begin position="102"/>
        <end position="124"/>
    </location>
</feature>
<feature type="domain" description="EamA" evidence="8">
    <location>
        <begin position="161"/>
        <end position="292"/>
    </location>
</feature>
<proteinExistence type="inferred from homology"/>
<dbReference type="EMBL" id="BRPL01000002">
    <property type="protein sequence ID" value="GLB46487.1"/>
    <property type="molecule type" value="Genomic_DNA"/>
</dbReference>
<accession>A0A9W6B018</accession>
<evidence type="ECO:0000256" key="6">
    <source>
        <dbReference type="ARBA" id="ARBA00023136"/>
    </source>
</evidence>
<dbReference type="Proteomes" id="UP001144204">
    <property type="component" value="Unassembled WGS sequence"/>
</dbReference>
<feature type="transmembrane region" description="Helical" evidence="7">
    <location>
        <begin position="154"/>
        <end position="174"/>
    </location>
</feature>
<dbReference type="Pfam" id="PF00892">
    <property type="entry name" value="EamA"/>
    <property type="match status" value="2"/>
</dbReference>
<keyword evidence="5 7" id="KW-1133">Transmembrane helix</keyword>
<evidence type="ECO:0000313" key="10">
    <source>
        <dbReference type="Proteomes" id="UP001144204"/>
    </source>
</evidence>
<dbReference type="GO" id="GO:0005886">
    <property type="term" value="C:plasma membrane"/>
    <property type="evidence" value="ECO:0007669"/>
    <property type="project" value="UniProtKB-SubCell"/>
</dbReference>
<feature type="transmembrane region" description="Helical" evidence="7">
    <location>
        <begin position="131"/>
        <end position="148"/>
    </location>
</feature>
<comment type="subcellular location">
    <subcellularLocation>
        <location evidence="1">Cell membrane</location>
        <topology evidence="1">Multi-pass membrane protein</topology>
    </subcellularLocation>
</comment>
<reference evidence="9" key="1">
    <citation type="submission" date="2022-07" db="EMBL/GenBank/DDBJ databases">
        <authorList>
            <person name="Kouya T."/>
            <person name="Ishiyama Y."/>
        </authorList>
    </citation>
    <scope>NUCLEOTIDE SEQUENCE</scope>
    <source>
        <strain evidence="9">WR16-4</strain>
    </source>
</reference>
<evidence type="ECO:0000256" key="4">
    <source>
        <dbReference type="ARBA" id="ARBA00022692"/>
    </source>
</evidence>
<dbReference type="AlphaFoldDB" id="A0A9W6B018"/>
<evidence type="ECO:0000256" key="7">
    <source>
        <dbReference type="SAM" id="Phobius"/>
    </source>
</evidence>
<feature type="transmembrane region" description="Helical" evidence="7">
    <location>
        <begin position="216"/>
        <end position="240"/>
    </location>
</feature>
<evidence type="ECO:0000259" key="8">
    <source>
        <dbReference type="Pfam" id="PF00892"/>
    </source>
</evidence>
<evidence type="ECO:0000256" key="5">
    <source>
        <dbReference type="ARBA" id="ARBA00022989"/>
    </source>
</evidence>